<dbReference type="EMBL" id="FUHW01000038">
    <property type="protein sequence ID" value="SJM67906.1"/>
    <property type="molecule type" value="Genomic_DNA"/>
</dbReference>
<dbReference type="GO" id="GO:0000166">
    <property type="term" value="F:nucleotide binding"/>
    <property type="evidence" value="ECO:0007669"/>
    <property type="project" value="InterPro"/>
</dbReference>
<dbReference type="Gene3D" id="3.40.50.720">
    <property type="entry name" value="NAD(P)-binding Rossmann-like Domain"/>
    <property type="match status" value="1"/>
</dbReference>
<evidence type="ECO:0000256" key="2">
    <source>
        <dbReference type="ARBA" id="ARBA00023002"/>
    </source>
</evidence>
<dbReference type="GO" id="GO:0016491">
    <property type="term" value="F:oxidoreductase activity"/>
    <property type="evidence" value="ECO:0007669"/>
    <property type="project" value="UniProtKB-KW"/>
</dbReference>
<keyword evidence="7" id="KW-1185">Reference proteome</keyword>
<evidence type="ECO:0000313" key="7">
    <source>
        <dbReference type="Proteomes" id="UP000195913"/>
    </source>
</evidence>
<evidence type="ECO:0000259" key="4">
    <source>
        <dbReference type="Pfam" id="PF01408"/>
    </source>
</evidence>
<evidence type="ECO:0000256" key="3">
    <source>
        <dbReference type="ARBA" id="ARBA00023027"/>
    </source>
</evidence>
<evidence type="ECO:0000256" key="1">
    <source>
        <dbReference type="ARBA" id="ARBA00010928"/>
    </source>
</evidence>
<sequence length="328" mass="35112">MVSTGRIAETVVADLALLEDATLQAVSSRDGDQAAAFATRHGFVDGYGPHDGLSGHERLFADPAVEAVYIATPHAQHFAIARDALRAGKHVLCEKALTINASEAAELVALARTRGLFLMEAVWTRFLPSVHRALDLIDAGEIGDIAWIRADLGFPANYDKTWRLFDPEAGGGALLDLAVYPLTWALGALGFPQSVQAVGTLNDDGVDTQESLTLTYGSGAQAQLLCSLNGAGPREAVISGSTGFLRIAGPLNNPASFEVHPLDAEPRTETFETVGGNYVYELREATRCIQQGLTESPTMCWADSVDTLRLFDGVRNQLGVSYLNDRGR</sequence>
<dbReference type="SUPFAM" id="SSF51735">
    <property type="entry name" value="NAD(P)-binding Rossmann-fold domains"/>
    <property type="match status" value="1"/>
</dbReference>
<dbReference type="SUPFAM" id="SSF55347">
    <property type="entry name" value="Glyceraldehyde-3-phosphate dehydrogenase-like, C-terminal domain"/>
    <property type="match status" value="1"/>
</dbReference>
<dbReference type="AlphaFoldDB" id="A0A1R4GI71"/>
<comment type="similarity">
    <text evidence="1">Belongs to the Gfo/Idh/MocA family.</text>
</comment>
<dbReference type="PANTHER" id="PTHR22604:SF105">
    <property type="entry name" value="TRANS-1,2-DIHYDROBENZENE-1,2-DIOL DEHYDROGENASE"/>
    <property type="match status" value="1"/>
</dbReference>
<gene>
    <name evidence="6" type="ORF">FM101_10680</name>
</gene>
<dbReference type="InterPro" id="IPR000683">
    <property type="entry name" value="Gfo/Idh/MocA-like_OxRdtase_N"/>
</dbReference>
<feature type="domain" description="GFO/IDH/MocA-like oxidoreductase" evidence="5">
    <location>
        <begin position="132"/>
        <end position="245"/>
    </location>
</feature>
<dbReference type="PANTHER" id="PTHR22604">
    <property type="entry name" value="OXIDOREDUCTASES"/>
    <property type="match status" value="1"/>
</dbReference>
<protein>
    <submittedName>
        <fullName evidence="6">Putative oxidoreductase</fullName>
    </submittedName>
</protein>
<dbReference type="Gene3D" id="3.30.360.10">
    <property type="entry name" value="Dihydrodipicolinate Reductase, domain 2"/>
    <property type="match status" value="1"/>
</dbReference>
<dbReference type="Pfam" id="PF22725">
    <property type="entry name" value="GFO_IDH_MocA_C3"/>
    <property type="match status" value="1"/>
</dbReference>
<dbReference type="Pfam" id="PF01408">
    <property type="entry name" value="GFO_IDH_MocA"/>
    <property type="match status" value="1"/>
</dbReference>
<reference evidence="6 7" key="1">
    <citation type="submission" date="2017-02" db="EMBL/GenBank/DDBJ databases">
        <authorList>
            <person name="Peterson S.W."/>
        </authorList>
    </citation>
    <scope>NUCLEOTIDE SEQUENCE [LARGE SCALE GENOMIC DNA]</scope>
    <source>
        <strain evidence="6 7">B Ar 00.02</strain>
    </source>
</reference>
<organism evidence="6 7">
    <name type="scientific">Arthrobacter rhombi</name>
    <dbReference type="NCBI Taxonomy" id="71253"/>
    <lineage>
        <taxon>Bacteria</taxon>
        <taxon>Bacillati</taxon>
        <taxon>Actinomycetota</taxon>
        <taxon>Actinomycetes</taxon>
        <taxon>Micrococcales</taxon>
        <taxon>Micrococcaceae</taxon>
        <taxon>Arthrobacter</taxon>
    </lineage>
</organism>
<proteinExistence type="inferred from homology"/>
<evidence type="ECO:0000259" key="5">
    <source>
        <dbReference type="Pfam" id="PF22725"/>
    </source>
</evidence>
<name>A0A1R4GI71_9MICC</name>
<accession>A0A1R4GI71</accession>
<dbReference type="InterPro" id="IPR050984">
    <property type="entry name" value="Gfo/Idh/MocA_domain"/>
</dbReference>
<evidence type="ECO:0000313" key="6">
    <source>
        <dbReference type="EMBL" id="SJM67906.1"/>
    </source>
</evidence>
<keyword evidence="3" id="KW-0520">NAD</keyword>
<dbReference type="InterPro" id="IPR055170">
    <property type="entry name" value="GFO_IDH_MocA-like_dom"/>
</dbReference>
<dbReference type="InterPro" id="IPR036291">
    <property type="entry name" value="NAD(P)-bd_dom_sf"/>
</dbReference>
<keyword evidence="2" id="KW-0560">Oxidoreductase</keyword>
<feature type="domain" description="Gfo/Idh/MocA-like oxidoreductase N-terminal" evidence="4">
    <location>
        <begin position="4"/>
        <end position="119"/>
    </location>
</feature>
<dbReference type="Proteomes" id="UP000195913">
    <property type="component" value="Unassembled WGS sequence"/>
</dbReference>